<reference evidence="2" key="1">
    <citation type="submission" date="2019-12" db="EMBL/GenBank/DDBJ databases">
        <title>Genome sequencing and annotation of Brassica cretica.</title>
        <authorList>
            <person name="Studholme D.J."/>
            <person name="Sarris P.F."/>
        </authorList>
    </citation>
    <scope>NUCLEOTIDE SEQUENCE</scope>
    <source>
        <strain evidence="2">PFS-102/07</strain>
        <tissue evidence="2">Leaf</tissue>
    </source>
</reference>
<name>A0A8S9LCW5_BRACR</name>
<evidence type="ECO:0000256" key="1">
    <source>
        <dbReference type="SAM" id="MobiDB-lite"/>
    </source>
</evidence>
<feature type="compositionally biased region" description="Polar residues" evidence="1">
    <location>
        <begin position="14"/>
        <end position="33"/>
    </location>
</feature>
<protein>
    <submittedName>
        <fullName evidence="2">Uncharacterized protein</fullName>
    </submittedName>
</protein>
<organism evidence="2">
    <name type="scientific">Brassica cretica</name>
    <name type="common">Mustard</name>
    <dbReference type="NCBI Taxonomy" id="69181"/>
    <lineage>
        <taxon>Eukaryota</taxon>
        <taxon>Viridiplantae</taxon>
        <taxon>Streptophyta</taxon>
        <taxon>Embryophyta</taxon>
        <taxon>Tracheophyta</taxon>
        <taxon>Spermatophyta</taxon>
        <taxon>Magnoliopsida</taxon>
        <taxon>eudicotyledons</taxon>
        <taxon>Gunneridae</taxon>
        <taxon>Pentapetalae</taxon>
        <taxon>rosids</taxon>
        <taxon>malvids</taxon>
        <taxon>Brassicales</taxon>
        <taxon>Brassicaceae</taxon>
        <taxon>Brassiceae</taxon>
        <taxon>Brassica</taxon>
    </lineage>
</organism>
<dbReference type="AlphaFoldDB" id="A0A8S9LCW5"/>
<dbReference type="EMBL" id="QGKY02000094">
    <property type="protein sequence ID" value="KAF2603847.1"/>
    <property type="molecule type" value="Genomic_DNA"/>
</dbReference>
<gene>
    <name evidence="2" type="ORF">F2Q70_00028093</name>
</gene>
<evidence type="ECO:0000313" key="2">
    <source>
        <dbReference type="EMBL" id="KAF2603847.1"/>
    </source>
</evidence>
<accession>A0A8S9LCW5</accession>
<sequence length="132" mass="14265">MAKKEYGSWKKYARSSTSSSELGQVHSSSTTTKSAPLAGLLAHSAEAAGSQLISARQTVRVSGRWTESGSVVGCEVQPWGHGLLGLWTRPWAKSRRLGAWVGLVTDPKPNQKGAMGCKWPKGHNPWPMVPIR</sequence>
<proteinExistence type="predicted"/>
<feature type="region of interest" description="Disordered" evidence="1">
    <location>
        <begin position="1"/>
        <end position="33"/>
    </location>
</feature>
<comment type="caution">
    <text evidence="2">The sequence shown here is derived from an EMBL/GenBank/DDBJ whole genome shotgun (WGS) entry which is preliminary data.</text>
</comment>